<evidence type="ECO:0000256" key="3">
    <source>
        <dbReference type="ARBA" id="ARBA00022727"/>
    </source>
</evidence>
<dbReference type="RefSeq" id="WP_113895069.1">
    <property type="nucleotide sequence ID" value="NZ_JANJGA010000017.1"/>
</dbReference>
<name>A0A366MRQ3_9BACT</name>
<comment type="function">
    <text evidence="8">Phosphorylation of dTMP to form dTDP in both de novo and salvage pathways of dTTP synthesis.</text>
</comment>
<dbReference type="InterPro" id="IPR018094">
    <property type="entry name" value="Thymidylate_kinase"/>
</dbReference>
<feature type="binding site" evidence="8">
    <location>
        <begin position="7"/>
        <end position="14"/>
    </location>
    <ligand>
        <name>ATP</name>
        <dbReference type="ChEBI" id="CHEBI:30616"/>
    </ligand>
</feature>
<dbReference type="GO" id="GO:0004798">
    <property type="term" value="F:dTMP kinase activity"/>
    <property type="evidence" value="ECO:0007669"/>
    <property type="project" value="UniProtKB-UniRule"/>
</dbReference>
<dbReference type="PANTHER" id="PTHR10344:SF4">
    <property type="entry name" value="UMP-CMP KINASE 2, MITOCHONDRIAL"/>
    <property type="match status" value="1"/>
</dbReference>
<dbReference type="SUPFAM" id="SSF52540">
    <property type="entry name" value="P-loop containing nucleoside triphosphate hydrolases"/>
    <property type="match status" value="1"/>
</dbReference>
<dbReference type="EMBL" id="PDKB01000018">
    <property type="protein sequence ID" value="RBQ28290.1"/>
    <property type="molecule type" value="Genomic_DNA"/>
</dbReference>
<evidence type="ECO:0000256" key="6">
    <source>
        <dbReference type="ARBA" id="ARBA00022840"/>
    </source>
</evidence>
<dbReference type="GO" id="GO:0006227">
    <property type="term" value="P:dUDP biosynthetic process"/>
    <property type="evidence" value="ECO:0007669"/>
    <property type="project" value="TreeGrafter"/>
</dbReference>
<evidence type="ECO:0000256" key="4">
    <source>
        <dbReference type="ARBA" id="ARBA00022741"/>
    </source>
</evidence>
<sequence>MYVSIEGIDTAGKSTQLDILRNKFPDAIFTKEPGGTALGIKLRQMILNGEANSNIAEMFLFLADRAEHTKEIIIPNLDKLIISDRSFISGIAYALEENIEKLIELNKLATQNNFPNKIILLELSKDELINRLSKKKNDSIEQRGIDYLLSIQSRMKEVIKNININHIIIDASEKIEVIEKQIEDFVDAK</sequence>
<comment type="catalytic activity">
    <reaction evidence="7 8">
        <text>dTMP + ATP = dTDP + ADP</text>
        <dbReference type="Rhea" id="RHEA:13517"/>
        <dbReference type="ChEBI" id="CHEBI:30616"/>
        <dbReference type="ChEBI" id="CHEBI:58369"/>
        <dbReference type="ChEBI" id="CHEBI:63528"/>
        <dbReference type="ChEBI" id="CHEBI:456216"/>
        <dbReference type="EC" id="2.7.4.9"/>
    </reaction>
</comment>
<evidence type="ECO:0000256" key="5">
    <source>
        <dbReference type="ARBA" id="ARBA00022777"/>
    </source>
</evidence>
<dbReference type="GO" id="GO:0005829">
    <property type="term" value="C:cytosol"/>
    <property type="evidence" value="ECO:0007669"/>
    <property type="project" value="TreeGrafter"/>
</dbReference>
<dbReference type="OrthoDB" id="9774907at2"/>
<dbReference type="NCBIfam" id="TIGR00041">
    <property type="entry name" value="DTMP_kinase"/>
    <property type="match status" value="1"/>
</dbReference>
<organism evidence="10 11">
    <name type="scientific">Aliarcobacter vitoriensis</name>
    <dbReference type="NCBI Taxonomy" id="2011099"/>
    <lineage>
        <taxon>Bacteria</taxon>
        <taxon>Pseudomonadati</taxon>
        <taxon>Campylobacterota</taxon>
        <taxon>Epsilonproteobacteria</taxon>
        <taxon>Campylobacterales</taxon>
        <taxon>Arcobacteraceae</taxon>
        <taxon>Aliarcobacter</taxon>
    </lineage>
</organism>
<dbReference type="Pfam" id="PF02223">
    <property type="entry name" value="Thymidylate_kin"/>
    <property type="match status" value="1"/>
</dbReference>
<keyword evidence="2 8" id="KW-0808">Transferase</keyword>
<comment type="similarity">
    <text evidence="1 8">Belongs to the thymidylate kinase family.</text>
</comment>
<accession>A0A366MRQ3</accession>
<gene>
    <name evidence="8" type="primary">tmk</name>
    <name evidence="10" type="ORF">CRU91_09935</name>
</gene>
<keyword evidence="11" id="KW-1185">Reference proteome</keyword>
<dbReference type="InterPro" id="IPR027417">
    <property type="entry name" value="P-loop_NTPase"/>
</dbReference>
<protein>
    <recommendedName>
        <fullName evidence="8">Thymidylate kinase</fullName>
        <ecNumber evidence="8">2.7.4.9</ecNumber>
    </recommendedName>
    <alternativeName>
        <fullName evidence="8">dTMP kinase</fullName>
    </alternativeName>
</protein>
<evidence type="ECO:0000259" key="9">
    <source>
        <dbReference type="Pfam" id="PF02223"/>
    </source>
</evidence>
<dbReference type="Gene3D" id="3.40.50.300">
    <property type="entry name" value="P-loop containing nucleotide triphosphate hydrolases"/>
    <property type="match status" value="1"/>
</dbReference>
<dbReference type="GO" id="GO:0005524">
    <property type="term" value="F:ATP binding"/>
    <property type="evidence" value="ECO:0007669"/>
    <property type="project" value="UniProtKB-UniRule"/>
</dbReference>
<dbReference type="EC" id="2.7.4.9" evidence="8"/>
<dbReference type="HAMAP" id="MF_00165">
    <property type="entry name" value="Thymidylate_kinase"/>
    <property type="match status" value="1"/>
</dbReference>
<dbReference type="CDD" id="cd01672">
    <property type="entry name" value="TMPK"/>
    <property type="match status" value="1"/>
</dbReference>
<keyword evidence="3 8" id="KW-0545">Nucleotide biosynthesis</keyword>
<keyword evidence="5 8" id="KW-0418">Kinase</keyword>
<evidence type="ECO:0000256" key="2">
    <source>
        <dbReference type="ARBA" id="ARBA00022679"/>
    </source>
</evidence>
<proteinExistence type="inferred from homology"/>
<evidence type="ECO:0000256" key="8">
    <source>
        <dbReference type="HAMAP-Rule" id="MF_00165"/>
    </source>
</evidence>
<evidence type="ECO:0000256" key="1">
    <source>
        <dbReference type="ARBA" id="ARBA00009776"/>
    </source>
</evidence>
<dbReference type="Proteomes" id="UP000252669">
    <property type="component" value="Unassembled WGS sequence"/>
</dbReference>
<reference evidence="10 11" key="1">
    <citation type="submission" date="2017-10" db="EMBL/GenBank/DDBJ databases">
        <title>Genomics of the genus Arcobacter.</title>
        <authorList>
            <person name="Perez-Cataluna A."/>
            <person name="Figueras M.J."/>
        </authorList>
    </citation>
    <scope>NUCLEOTIDE SEQUENCE [LARGE SCALE GENOMIC DNA]</scope>
    <source>
        <strain evidence="10 11">CECT 9230</strain>
    </source>
</reference>
<evidence type="ECO:0000313" key="11">
    <source>
        <dbReference type="Proteomes" id="UP000252669"/>
    </source>
</evidence>
<evidence type="ECO:0000313" key="10">
    <source>
        <dbReference type="EMBL" id="RBQ28290.1"/>
    </source>
</evidence>
<dbReference type="GO" id="GO:0006233">
    <property type="term" value="P:dTDP biosynthetic process"/>
    <property type="evidence" value="ECO:0007669"/>
    <property type="project" value="InterPro"/>
</dbReference>
<dbReference type="PANTHER" id="PTHR10344">
    <property type="entry name" value="THYMIDYLATE KINASE"/>
    <property type="match status" value="1"/>
</dbReference>
<evidence type="ECO:0000256" key="7">
    <source>
        <dbReference type="ARBA" id="ARBA00048743"/>
    </source>
</evidence>
<dbReference type="InterPro" id="IPR039430">
    <property type="entry name" value="Thymidylate_kin-like_dom"/>
</dbReference>
<dbReference type="AlphaFoldDB" id="A0A366MRQ3"/>
<comment type="caution">
    <text evidence="10">The sequence shown here is derived from an EMBL/GenBank/DDBJ whole genome shotgun (WGS) entry which is preliminary data.</text>
</comment>
<dbReference type="GO" id="GO:0006235">
    <property type="term" value="P:dTTP biosynthetic process"/>
    <property type="evidence" value="ECO:0007669"/>
    <property type="project" value="UniProtKB-UniRule"/>
</dbReference>
<feature type="domain" description="Thymidylate kinase-like" evidence="9">
    <location>
        <begin position="5"/>
        <end position="182"/>
    </location>
</feature>
<keyword evidence="4 8" id="KW-0547">Nucleotide-binding</keyword>
<keyword evidence="6 8" id="KW-0067">ATP-binding</keyword>